<comment type="caution">
    <text evidence="2">The sequence shown here is derived from an EMBL/GenBank/DDBJ whole genome shotgun (WGS) entry which is preliminary data.</text>
</comment>
<accession>A0A0C2MYJ6</accession>
<dbReference type="Proteomes" id="UP000031668">
    <property type="component" value="Unassembled WGS sequence"/>
</dbReference>
<feature type="chain" id="PRO_5002152478" evidence="1">
    <location>
        <begin position="24"/>
        <end position="317"/>
    </location>
</feature>
<evidence type="ECO:0000313" key="2">
    <source>
        <dbReference type="EMBL" id="KII66697.1"/>
    </source>
</evidence>
<dbReference type="AlphaFoldDB" id="A0A0C2MYJ6"/>
<dbReference type="EMBL" id="JWZT01003483">
    <property type="protein sequence ID" value="KII66697.1"/>
    <property type="molecule type" value="Genomic_DNA"/>
</dbReference>
<feature type="signal peptide" evidence="1">
    <location>
        <begin position="1"/>
        <end position="23"/>
    </location>
</feature>
<organism evidence="2 3">
    <name type="scientific">Thelohanellus kitauei</name>
    <name type="common">Myxosporean</name>
    <dbReference type="NCBI Taxonomy" id="669202"/>
    <lineage>
        <taxon>Eukaryota</taxon>
        <taxon>Metazoa</taxon>
        <taxon>Cnidaria</taxon>
        <taxon>Myxozoa</taxon>
        <taxon>Myxosporea</taxon>
        <taxon>Bivalvulida</taxon>
        <taxon>Platysporina</taxon>
        <taxon>Myxobolidae</taxon>
        <taxon>Thelohanellus</taxon>
    </lineage>
</organism>
<evidence type="ECO:0000256" key="1">
    <source>
        <dbReference type="SAM" id="SignalP"/>
    </source>
</evidence>
<sequence length="317" mass="35859">MLNPIRIFVSSLLIRMCLTLGHGRFSTSKEGDAEFMLKLMSCLLERDASLCTVVPLDDMLSYCVRSSVDPNAKVQVDPQALTELRDEFVKERQRKEVTSLHDAIVLSILDEISAHSSLVALYPDAWQKIFMSVAKKSDLTYPQHYTVFCHASHILSQGSIWLYMINGTFLNNVVFNYDLKLLIDAGEKADKNATEFASHRSLGGKIAILNFLLKRNALERDGLEGPLHTFLSRILIHDLPHEEPVIQNIRVFIEHAQERIALVASQKTVEKIEDLGLQPLFDPIQKYFNDGEPARAGTHRMHSGHLRSHAYIPIESL</sequence>
<name>A0A0C2MYJ6_THEKT</name>
<proteinExistence type="predicted"/>
<keyword evidence="1" id="KW-0732">Signal</keyword>
<keyword evidence="3" id="KW-1185">Reference proteome</keyword>
<reference evidence="2 3" key="1">
    <citation type="journal article" date="2014" name="Genome Biol. Evol.">
        <title>The genome of the myxosporean Thelohanellus kitauei shows adaptations to nutrient acquisition within its fish host.</title>
        <authorList>
            <person name="Yang Y."/>
            <person name="Xiong J."/>
            <person name="Zhou Z."/>
            <person name="Huo F."/>
            <person name="Miao W."/>
            <person name="Ran C."/>
            <person name="Liu Y."/>
            <person name="Zhang J."/>
            <person name="Feng J."/>
            <person name="Wang M."/>
            <person name="Wang M."/>
            <person name="Wang L."/>
            <person name="Yao B."/>
        </authorList>
    </citation>
    <scope>NUCLEOTIDE SEQUENCE [LARGE SCALE GENOMIC DNA]</scope>
    <source>
        <strain evidence="2">Wuqing</strain>
    </source>
</reference>
<protein>
    <submittedName>
        <fullName evidence="2">Uncharacterized protein</fullName>
    </submittedName>
</protein>
<gene>
    <name evidence="2" type="ORF">RF11_04854</name>
</gene>
<evidence type="ECO:0000313" key="3">
    <source>
        <dbReference type="Proteomes" id="UP000031668"/>
    </source>
</evidence>